<dbReference type="EMBL" id="CP163302">
    <property type="protein sequence ID" value="XDP47007.1"/>
    <property type="molecule type" value="Genomic_DNA"/>
</dbReference>
<evidence type="ECO:0000313" key="1">
    <source>
        <dbReference type="EMBL" id="XDP47007.1"/>
    </source>
</evidence>
<dbReference type="KEGG" id="spue:AB5L97_08485"/>
<proteinExistence type="predicted"/>
<protein>
    <submittedName>
        <fullName evidence="1">Uncharacterized protein</fullName>
    </submittedName>
</protein>
<dbReference type="AlphaFoldDB" id="A0AB39LA98"/>
<dbReference type="RefSeq" id="WP_369047179.1">
    <property type="nucleotide sequence ID" value="NZ_CP163302.1"/>
</dbReference>
<sequence length="89" mass="9409">MSAHERGDLVTDVVRYDGAHSFGLPEDPCRGEPYVTPAVLQSPGSPDLPGVAVFTEGFGGLRLILTPSQAVRLADDLVDLIESTEGTMP</sequence>
<organism evidence="1">
    <name type="scientific">Sinomonas puerhi</name>
    <dbReference type="NCBI Taxonomy" id="3238584"/>
    <lineage>
        <taxon>Bacteria</taxon>
        <taxon>Bacillati</taxon>
        <taxon>Actinomycetota</taxon>
        <taxon>Actinomycetes</taxon>
        <taxon>Micrococcales</taxon>
        <taxon>Micrococcaceae</taxon>
        <taxon>Sinomonas</taxon>
    </lineage>
</organism>
<gene>
    <name evidence="1" type="ORF">AB5L97_08485</name>
</gene>
<name>A0AB39LA98_9MICC</name>
<reference evidence="1" key="1">
    <citation type="submission" date="2024-07" db="EMBL/GenBank/DDBJ databases">
        <authorList>
            <person name="fu j."/>
        </authorList>
    </citation>
    <scope>NUCLEOTIDE SEQUENCE</scope>
    <source>
        <strain evidence="1">P10A9</strain>
    </source>
</reference>
<accession>A0AB39LA98</accession>